<keyword evidence="5" id="KW-0325">Glycoprotein</keyword>
<keyword evidence="3" id="KW-0808">Transferase</keyword>
<evidence type="ECO:0000313" key="8">
    <source>
        <dbReference type="EMBL" id="KAK0590689.1"/>
    </source>
</evidence>
<dbReference type="Proteomes" id="UP001168877">
    <property type="component" value="Unassembled WGS sequence"/>
</dbReference>
<sequence>MARSRGGDKEESAEKYLGLLKLVQILSFLVVFVAGIIIGLSTSSHMHQYFTSQAVLLSSTTHFAAAPVTADLESNCNIVQQQKQKPSCDQADWGLSFGKFIHPTESNATHGMSDSELFWRASMVPFKNGYPFKRTPKVAFMFLTRGPLPMLPLWERFFRGHDKYYSIYVHALPGYKLIVSQDSPFYERQIPSQKVGWGTVEMADAEKRLLANALLDFSNERFVLLSESCIPVYNFPIVYKYLTRSAYSFVESYDDPSRYGRGRYSRRMRPEIMLFQWRKGSQWFEVQRKVAVYIVSETKYLSLFRRYCKPACYPDEHYIPTYLNIFHGSLNSNRSVTWVDWSMGGPHPATFGPENITEGFVQVHHEITPGRVLSPVSKYDGPTYDFKVIMNQDKDTKNWVFTAFQEEIVVGYLPSELLPFLKDGAELIAWGGVARSGSNGVTPPMGSGFQPVGPYRRYDRAAYFKFINYYDENYIKQVPSFSDSQERVDSSNCFALLSSNTESRRESFLFGGPGGRCGNIPP</sequence>
<dbReference type="PROSITE" id="PS52045">
    <property type="entry name" value="NEPROSIN_PEP_CD"/>
    <property type="match status" value="1"/>
</dbReference>
<evidence type="ECO:0000256" key="4">
    <source>
        <dbReference type="ARBA" id="ARBA00023136"/>
    </source>
</evidence>
<evidence type="ECO:0000256" key="5">
    <source>
        <dbReference type="ARBA" id="ARBA00023180"/>
    </source>
</evidence>
<evidence type="ECO:0000256" key="1">
    <source>
        <dbReference type="ARBA" id="ARBA00004606"/>
    </source>
</evidence>
<keyword evidence="6" id="KW-0812">Transmembrane</keyword>
<accession>A0AA39SFP6</accession>
<dbReference type="EMBL" id="JAUESC010000381">
    <property type="protein sequence ID" value="KAK0590689.1"/>
    <property type="molecule type" value="Genomic_DNA"/>
</dbReference>
<evidence type="ECO:0000259" key="7">
    <source>
        <dbReference type="PROSITE" id="PS52045"/>
    </source>
</evidence>
<evidence type="ECO:0000256" key="2">
    <source>
        <dbReference type="ARBA" id="ARBA00022676"/>
    </source>
</evidence>
<dbReference type="AlphaFoldDB" id="A0AA39SFP6"/>
<keyword evidence="6" id="KW-1133">Transmembrane helix</keyword>
<dbReference type="InterPro" id="IPR004314">
    <property type="entry name" value="Neprosin"/>
</dbReference>
<dbReference type="GO" id="GO:0016757">
    <property type="term" value="F:glycosyltransferase activity"/>
    <property type="evidence" value="ECO:0007669"/>
    <property type="project" value="UniProtKB-KW"/>
</dbReference>
<evidence type="ECO:0000313" key="9">
    <source>
        <dbReference type="Proteomes" id="UP001168877"/>
    </source>
</evidence>
<name>A0AA39SFP6_ACESA</name>
<gene>
    <name evidence="8" type="ORF">LWI29_030466</name>
</gene>
<dbReference type="PANTHER" id="PTHR31042:SF3">
    <property type="entry name" value="OS08G0110400 PROTEIN"/>
    <property type="match status" value="1"/>
</dbReference>
<evidence type="ECO:0000256" key="6">
    <source>
        <dbReference type="SAM" id="Phobius"/>
    </source>
</evidence>
<feature type="domain" description="Neprosin PEP catalytic" evidence="7">
    <location>
        <begin position="277"/>
        <end position="518"/>
    </location>
</feature>
<dbReference type="Pfam" id="PF02485">
    <property type="entry name" value="Branch"/>
    <property type="match status" value="1"/>
</dbReference>
<keyword evidence="9" id="KW-1185">Reference proteome</keyword>
<comment type="caution">
    <text evidence="8">The sequence shown here is derived from an EMBL/GenBank/DDBJ whole genome shotgun (WGS) entry which is preliminary data.</text>
</comment>
<dbReference type="PANTHER" id="PTHR31042">
    <property type="entry name" value="CORE-2/I-BRANCHING BETA-1,6-N-ACETYLGLUCOSAMINYLTRANSFERASE FAMILY PROTEIN-RELATED"/>
    <property type="match status" value="1"/>
</dbReference>
<organism evidence="8 9">
    <name type="scientific">Acer saccharum</name>
    <name type="common">Sugar maple</name>
    <dbReference type="NCBI Taxonomy" id="4024"/>
    <lineage>
        <taxon>Eukaryota</taxon>
        <taxon>Viridiplantae</taxon>
        <taxon>Streptophyta</taxon>
        <taxon>Embryophyta</taxon>
        <taxon>Tracheophyta</taxon>
        <taxon>Spermatophyta</taxon>
        <taxon>Magnoliopsida</taxon>
        <taxon>eudicotyledons</taxon>
        <taxon>Gunneridae</taxon>
        <taxon>Pentapetalae</taxon>
        <taxon>rosids</taxon>
        <taxon>malvids</taxon>
        <taxon>Sapindales</taxon>
        <taxon>Sapindaceae</taxon>
        <taxon>Hippocastanoideae</taxon>
        <taxon>Acereae</taxon>
        <taxon>Acer</taxon>
    </lineage>
</organism>
<dbReference type="InterPro" id="IPR003406">
    <property type="entry name" value="Glyco_trans_14"/>
</dbReference>
<keyword evidence="4 6" id="KW-0472">Membrane</keyword>
<reference evidence="8" key="1">
    <citation type="journal article" date="2022" name="Plant J.">
        <title>Strategies of tolerance reflected in two North American maple genomes.</title>
        <authorList>
            <person name="McEvoy S.L."/>
            <person name="Sezen U.U."/>
            <person name="Trouern-Trend A."/>
            <person name="McMahon S.M."/>
            <person name="Schaberg P.G."/>
            <person name="Yang J."/>
            <person name="Wegrzyn J.L."/>
            <person name="Swenson N.G."/>
        </authorList>
    </citation>
    <scope>NUCLEOTIDE SEQUENCE</scope>
    <source>
        <strain evidence="8">NS2018</strain>
    </source>
</reference>
<evidence type="ECO:0000256" key="3">
    <source>
        <dbReference type="ARBA" id="ARBA00022679"/>
    </source>
</evidence>
<comment type="subcellular location">
    <subcellularLocation>
        <location evidence="1">Membrane</location>
        <topology evidence="1">Single-pass type II membrane protein</topology>
    </subcellularLocation>
</comment>
<proteinExistence type="predicted"/>
<dbReference type="GO" id="GO:0016020">
    <property type="term" value="C:membrane"/>
    <property type="evidence" value="ECO:0007669"/>
    <property type="project" value="UniProtKB-SubCell"/>
</dbReference>
<reference evidence="8" key="2">
    <citation type="submission" date="2023-06" db="EMBL/GenBank/DDBJ databases">
        <authorList>
            <person name="Swenson N.G."/>
            <person name="Wegrzyn J.L."/>
            <person name="Mcevoy S.L."/>
        </authorList>
    </citation>
    <scope>NUCLEOTIDE SEQUENCE</scope>
    <source>
        <strain evidence="8">NS2018</strain>
        <tissue evidence="8">Leaf</tissue>
    </source>
</reference>
<keyword evidence="2" id="KW-0328">Glycosyltransferase</keyword>
<dbReference type="InterPro" id="IPR044174">
    <property type="entry name" value="BC10-like"/>
</dbReference>
<feature type="transmembrane region" description="Helical" evidence="6">
    <location>
        <begin position="20"/>
        <end position="40"/>
    </location>
</feature>
<protein>
    <recommendedName>
        <fullName evidence="7">Neprosin PEP catalytic domain-containing protein</fullName>
    </recommendedName>
</protein>